<dbReference type="STRING" id="1797243.A2943_02030"/>
<dbReference type="Gene3D" id="3.30.450.90">
    <property type="match status" value="1"/>
</dbReference>
<dbReference type="Gene3D" id="3.40.50.300">
    <property type="entry name" value="P-loop containing nucleotide triphosphate hydrolases"/>
    <property type="match status" value="1"/>
</dbReference>
<comment type="similarity">
    <text evidence="1">Belongs to the GSP E family.</text>
</comment>
<keyword evidence="3" id="KW-0067">ATP-binding</keyword>
<evidence type="ECO:0000256" key="3">
    <source>
        <dbReference type="ARBA" id="ARBA00022840"/>
    </source>
</evidence>
<sequence length="552" mass="60684">MDILGGVLDDARLREVLIAGGYAGAEELDGALVYAKDKGLTLPETLLGGTILTKNLLGQAVAEGLALKFVDSDSLPATQEVAQKIPEAVGRAFRVAFAGQEESVVMVATDQPKREGLLGELQKVFPNLTLEVRYTLPEFITTTLKLYEKSLALQFKDLFGAKTTSIPDIVETIFAHATEAGVSDIHFEPREGEVLVRFRVDGVLLEAGRIPKPLYDRILNRIKVLALLPIDEHMRALDGSLRYQRSEGVVNIRVSIAPTIEGEKIALRLLSSYLGFAIEKLGLSEENTKILEGAARKPFGMILVTGPTGSGKTTTLYAFLNVLNKTEVNITTIEDPVEYKIAGLNQMQTNEGTGLTFARGLRSIVRQDPDVVLVGEIRDRETAEISINAALTGHLLFSTFHSNDAATTIPRLLDMGIEPFLLSSTLELIVAQRLVRKICDNCRTTYALSEKELQKLSPKVREYLPKGKTITLYRGKGCEVCRGVGYRGRSGIFEMIRGTPELQDLIVTRPQRGDIWKLAKSQGSRSLFENGYEKVKEGVTTLDELLRVAQPE</sequence>
<dbReference type="SUPFAM" id="SSF52540">
    <property type="entry name" value="P-loop containing nucleoside triphosphate hydrolases"/>
    <property type="match status" value="1"/>
</dbReference>
<protein>
    <recommendedName>
        <fullName evidence="4">Bacterial type II secretion system protein E domain-containing protein</fullName>
    </recommendedName>
</protein>
<dbReference type="Proteomes" id="UP000176185">
    <property type="component" value="Unassembled WGS sequence"/>
</dbReference>
<feature type="domain" description="Bacterial type II secretion system protein E" evidence="4">
    <location>
        <begin position="365"/>
        <end position="379"/>
    </location>
</feature>
<reference evidence="5 6" key="1">
    <citation type="journal article" date="2016" name="Nat. Commun.">
        <title>Thousands of microbial genomes shed light on interconnected biogeochemical processes in an aquifer system.</title>
        <authorList>
            <person name="Anantharaman K."/>
            <person name="Brown C.T."/>
            <person name="Hug L.A."/>
            <person name="Sharon I."/>
            <person name="Castelle C.J."/>
            <person name="Probst A.J."/>
            <person name="Thomas B.C."/>
            <person name="Singh A."/>
            <person name="Wilkins M.J."/>
            <person name="Karaoz U."/>
            <person name="Brodie E.L."/>
            <person name="Williams K.H."/>
            <person name="Hubbard S.S."/>
            <person name="Banfield J.F."/>
        </authorList>
    </citation>
    <scope>NUCLEOTIDE SEQUENCE [LARGE SCALE GENOMIC DNA]</scope>
</reference>
<dbReference type="PROSITE" id="PS00662">
    <property type="entry name" value="T2SP_E"/>
    <property type="match status" value="1"/>
</dbReference>
<dbReference type="EMBL" id="MEWX01000006">
    <property type="protein sequence ID" value="OGC81067.1"/>
    <property type="molecule type" value="Genomic_DNA"/>
</dbReference>
<evidence type="ECO:0000256" key="2">
    <source>
        <dbReference type="ARBA" id="ARBA00022741"/>
    </source>
</evidence>
<dbReference type="InterPro" id="IPR037257">
    <property type="entry name" value="T2SS_E_N_sf"/>
</dbReference>
<name>A0A1F4XHA2_9BACT</name>
<evidence type="ECO:0000259" key="4">
    <source>
        <dbReference type="PROSITE" id="PS00662"/>
    </source>
</evidence>
<organism evidence="5 6">
    <name type="scientific">Candidatus Adlerbacteria bacterium RIFCSPLOWO2_01_FULL_51_16</name>
    <dbReference type="NCBI Taxonomy" id="1797243"/>
    <lineage>
        <taxon>Bacteria</taxon>
        <taxon>Candidatus Adleribacteriota</taxon>
    </lineage>
</organism>
<dbReference type="AlphaFoldDB" id="A0A1F4XHA2"/>
<keyword evidence="2" id="KW-0547">Nucleotide-binding</keyword>
<dbReference type="InterPro" id="IPR007831">
    <property type="entry name" value="T2SS_GspE_N"/>
</dbReference>
<dbReference type="SUPFAM" id="SSF160246">
    <property type="entry name" value="EspE N-terminal domain-like"/>
    <property type="match status" value="1"/>
</dbReference>
<dbReference type="FunFam" id="3.40.50.300:FF:000398">
    <property type="entry name" value="Type IV pilus assembly ATPase PilB"/>
    <property type="match status" value="1"/>
</dbReference>
<dbReference type="SMART" id="SM00382">
    <property type="entry name" value="AAA"/>
    <property type="match status" value="1"/>
</dbReference>
<evidence type="ECO:0000313" key="5">
    <source>
        <dbReference type="EMBL" id="OGC81067.1"/>
    </source>
</evidence>
<proteinExistence type="inferred from homology"/>
<evidence type="ECO:0000313" key="6">
    <source>
        <dbReference type="Proteomes" id="UP000176185"/>
    </source>
</evidence>
<comment type="caution">
    <text evidence="5">The sequence shown here is derived from an EMBL/GenBank/DDBJ whole genome shotgun (WGS) entry which is preliminary data.</text>
</comment>
<accession>A0A1F4XHA2</accession>
<dbReference type="Pfam" id="PF00437">
    <property type="entry name" value="T2SSE"/>
    <property type="match status" value="1"/>
</dbReference>
<dbReference type="InterPro" id="IPR027417">
    <property type="entry name" value="P-loop_NTPase"/>
</dbReference>
<dbReference type="Pfam" id="PF05157">
    <property type="entry name" value="MshEN"/>
    <property type="match status" value="1"/>
</dbReference>
<gene>
    <name evidence="5" type="ORF">A2943_02030</name>
</gene>
<dbReference type="GO" id="GO:0016887">
    <property type="term" value="F:ATP hydrolysis activity"/>
    <property type="evidence" value="ECO:0007669"/>
    <property type="project" value="TreeGrafter"/>
</dbReference>
<dbReference type="InterPro" id="IPR001482">
    <property type="entry name" value="T2SS/T4SS_dom"/>
</dbReference>
<dbReference type="GO" id="GO:0005886">
    <property type="term" value="C:plasma membrane"/>
    <property type="evidence" value="ECO:0007669"/>
    <property type="project" value="TreeGrafter"/>
</dbReference>
<dbReference type="InterPro" id="IPR003593">
    <property type="entry name" value="AAA+_ATPase"/>
</dbReference>
<dbReference type="PANTHER" id="PTHR30258">
    <property type="entry name" value="TYPE II SECRETION SYSTEM PROTEIN GSPE-RELATED"/>
    <property type="match status" value="1"/>
</dbReference>
<dbReference type="PANTHER" id="PTHR30258:SF1">
    <property type="entry name" value="PROTEIN TRANSPORT PROTEIN HOFB HOMOLOG"/>
    <property type="match status" value="1"/>
</dbReference>
<dbReference type="GO" id="GO:0005524">
    <property type="term" value="F:ATP binding"/>
    <property type="evidence" value="ECO:0007669"/>
    <property type="project" value="UniProtKB-KW"/>
</dbReference>
<dbReference type="CDD" id="cd01129">
    <property type="entry name" value="PulE-GspE-like"/>
    <property type="match status" value="1"/>
</dbReference>
<evidence type="ECO:0000256" key="1">
    <source>
        <dbReference type="ARBA" id="ARBA00006611"/>
    </source>
</evidence>